<evidence type="ECO:0000256" key="5">
    <source>
        <dbReference type="ARBA" id="ARBA00022777"/>
    </source>
</evidence>
<evidence type="ECO:0000256" key="6">
    <source>
        <dbReference type="ARBA" id="ARBA00023012"/>
    </source>
</evidence>
<dbReference type="InterPro" id="IPR050736">
    <property type="entry name" value="Sensor_HK_Regulatory"/>
</dbReference>
<protein>
    <recommendedName>
        <fullName evidence="2">histidine kinase</fullName>
        <ecNumber evidence="2">2.7.13.3</ecNumber>
    </recommendedName>
</protein>
<dbReference type="PRINTS" id="PR00344">
    <property type="entry name" value="BCTRLSENSOR"/>
</dbReference>
<dbReference type="CDD" id="cd00082">
    <property type="entry name" value="HisKA"/>
    <property type="match status" value="1"/>
</dbReference>
<dbReference type="Proteomes" id="UP001570511">
    <property type="component" value="Unassembled WGS sequence"/>
</dbReference>
<keyword evidence="3" id="KW-0597">Phosphoprotein</keyword>
<feature type="transmembrane region" description="Helical" evidence="8">
    <location>
        <begin position="12"/>
        <end position="32"/>
    </location>
</feature>
<keyword evidence="4" id="KW-0808">Transferase</keyword>
<dbReference type="InterPro" id="IPR005467">
    <property type="entry name" value="His_kinase_dom"/>
</dbReference>
<evidence type="ECO:0000259" key="9">
    <source>
        <dbReference type="PROSITE" id="PS50109"/>
    </source>
</evidence>
<sequence>MPGVPDRDLGALRTVAGLGAAFVLLAAIEVVALLSRGGPLPDGFIVGVVTSLPFAVGLVYGSYRLAASTVSERRYGRIVRWTLGGGAIFLLINVGLMVALPPDLVIVALSWARWALAIGAGVGFLVGVFEARAIERELAAERIRLKQEELQRERDRLEEFAGVVSHDLRNPLNVASGHVTLLEQKRLPDCDGCEDHIETIQSSLDRMETIIDDTLTLAREGRAVGETSRVELASVATESWAAVDTADAELAVETDAAVRADPDRLRHVFENLFRNSIEHAGDDVTVRVGALEDGSGFFVADDGPGIPEGDRDRVLEAGYTSRDSGSGLGLAIVEQIAGAHGWTVTVAESDGGGARFEFRGVDSA</sequence>
<dbReference type="PROSITE" id="PS50109">
    <property type="entry name" value="HIS_KIN"/>
    <property type="match status" value="1"/>
</dbReference>
<dbReference type="CDD" id="cd00075">
    <property type="entry name" value="HATPase"/>
    <property type="match status" value="1"/>
</dbReference>
<feature type="transmembrane region" description="Helical" evidence="8">
    <location>
        <begin position="78"/>
        <end position="99"/>
    </location>
</feature>
<accession>A0ABD5M6G6</accession>
<evidence type="ECO:0000256" key="2">
    <source>
        <dbReference type="ARBA" id="ARBA00012438"/>
    </source>
</evidence>
<dbReference type="InterPro" id="IPR036890">
    <property type="entry name" value="HATPase_C_sf"/>
</dbReference>
<keyword evidence="6" id="KW-0902">Two-component regulatory system</keyword>
<organism evidence="10 11">
    <name type="scientific">Halobellus rubicundus</name>
    <dbReference type="NCBI Taxonomy" id="2996466"/>
    <lineage>
        <taxon>Archaea</taxon>
        <taxon>Methanobacteriati</taxon>
        <taxon>Methanobacteriota</taxon>
        <taxon>Stenosarchaea group</taxon>
        <taxon>Halobacteria</taxon>
        <taxon>Halobacteriales</taxon>
        <taxon>Haloferacaceae</taxon>
        <taxon>Halobellus</taxon>
    </lineage>
</organism>
<keyword evidence="11" id="KW-1185">Reference proteome</keyword>
<reference evidence="10 11" key="1">
    <citation type="submission" date="2024-08" db="EMBL/GenBank/DDBJ databases">
        <title>Halobellus sp. MBLA0158 whole genome sequence.</title>
        <authorList>
            <person name="Hwang C.Y."/>
            <person name="Cho E.-S."/>
            <person name="Seo M.-J."/>
        </authorList>
    </citation>
    <scope>NUCLEOTIDE SEQUENCE [LARGE SCALE GENOMIC DNA]</scope>
    <source>
        <strain evidence="10 11">MBLA0158</strain>
    </source>
</reference>
<evidence type="ECO:0000256" key="7">
    <source>
        <dbReference type="SAM" id="Coils"/>
    </source>
</evidence>
<dbReference type="InterPro" id="IPR003594">
    <property type="entry name" value="HATPase_dom"/>
</dbReference>
<dbReference type="InterPro" id="IPR004358">
    <property type="entry name" value="Sig_transdc_His_kin-like_C"/>
</dbReference>
<gene>
    <name evidence="10" type="ORF">OS889_00545</name>
</gene>
<dbReference type="AlphaFoldDB" id="A0ABD5M6G6"/>
<keyword evidence="7" id="KW-0175">Coiled coil</keyword>
<dbReference type="Pfam" id="PF00512">
    <property type="entry name" value="HisKA"/>
    <property type="match status" value="1"/>
</dbReference>
<evidence type="ECO:0000256" key="8">
    <source>
        <dbReference type="SAM" id="Phobius"/>
    </source>
</evidence>
<name>A0ABD5M6G6_9EURY</name>
<keyword evidence="8" id="KW-1133">Transmembrane helix</keyword>
<keyword evidence="5 10" id="KW-0418">Kinase</keyword>
<keyword evidence="8" id="KW-0472">Membrane</keyword>
<evidence type="ECO:0000256" key="4">
    <source>
        <dbReference type="ARBA" id="ARBA00022679"/>
    </source>
</evidence>
<feature type="domain" description="Histidine kinase" evidence="9">
    <location>
        <begin position="163"/>
        <end position="359"/>
    </location>
</feature>
<comment type="caution">
    <text evidence="10">The sequence shown here is derived from an EMBL/GenBank/DDBJ whole genome shotgun (WGS) entry which is preliminary data.</text>
</comment>
<evidence type="ECO:0000313" key="11">
    <source>
        <dbReference type="Proteomes" id="UP001570511"/>
    </source>
</evidence>
<proteinExistence type="predicted"/>
<dbReference type="Gene3D" id="3.30.565.10">
    <property type="entry name" value="Histidine kinase-like ATPase, C-terminal domain"/>
    <property type="match status" value="1"/>
</dbReference>
<keyword evidence="8" id="KW-0812">Transmembrane</keyword>
<dbReference type="InterPro" id="IPR003661">
    <property type="entry name" value="HisK_dim/P_dom"/>
</dbReference>
<feature type="coiled-coil region" evidence="7">
    <location>
        <begin position="131"/>
        <end position="160"/>
    </location>
</feature>
<dbReference type="Gene3D" id="1.10.287.130">
    <property type="match status" value="1"/>
</dbReference>
<feature type="transmembrane region" description="Helical" evidence="8">
    <location>
        <begin position="44"/>
        <end position="66"/>
    </location>
</feature>
<evidence type="ECO:0000256" key="3">
    <source>
        <dbReference type="ARBA" id="ARBA00022553"/>
    </source>
</evidence>
<dbReference type="GO" id="GO:0004673">
    <property type="term" value="F:protein histidine kinase activity"/>
    <property type="evidence" value="ECO:0007669"/>
    <property type="project" value="UniProtKB-EC"/>
</dbReference>
<dbReference type="PANTHER" id="PTHR43711">
    <property type="entry name" value="TWO-COMPONENT HISTIDINE KINASE"/>
    <property type="match status" value="1"/>
</dbReference>
<dbReference type="Pfam" id="PF02518">
    <property type="entry name" value="HATPase_c"/>
    <property type="match status" value="1"/>
</dbReference>
<dbReference type="InterPro" id="IPR036097">
    <property type="entry name" value="HisK_dim/P_sf"/>
</dbReference>
<dbReference type="RefSeq" id="WP_372386533.1">
    <property type="nucleotide sequence ID" value="NZ_JBGNYA010000001.1"/>
</dbReference>
<dbReference type="EMBL" id="JBGNYA010000001">
    <property type="protein sequence ID" value="MFA1609493.1"/>
    <property type="molecule type" value="Genomic_DNA"/>
</dbReference>
<feature type="transmembrane region" description="Helical" evidence="8">
    <location>
        <begin position="111"/>
        <end position="129"/>
    </location>
</feature>
<dbReference type="SUPFAM" id="SSF55874">
    <property type="entry name" value="ATPase domain of HSP90 chaperone/DNA topoisomerase II/histidine kinase"/>
    <property type="match status" value="1"/>
</dbReference>
<dbReference type="SMART" id="SM00388">
    <property type="entry name" value="HisKA"/>
    <property type="match status" value="1"/>
</dbReference>
<evidence type="ECO:0000256" key="1">
    <source>
        <dbReference type="ARBA" id="ARBA00000085"/>
    </source>
</evidence>
<dbReference type="PANTHER" id="PTHR43711:SF1">
    <property type="entry name" value="HISTIDINE KINASE 1"/>
    <property type="match status" value="1"/>
</dbReference>
<dbReference type="SMART" id="SM00387">
    <property type="entry name" value="HATPase_c"/>
    <property type="match status" value="1"/>
</dbReference>
<comment type="catalytic activity">
    <reaction evidence="1">
        <text>ATP + protein L-histidine = ADP + protein N-phospho-L-histidine.</text>
        <dbReference type="EC" id="2.7.13.3"/>
    </reaction>
</comment>
<dbReference type="GO" id="GO:0000160">
    <property type="term" value="P:phosphorelay signal transduction system"/>
    <property type="evidence" value="ECO:0007669"/>
    <property type="project" value="UniProtKB-KW"/>
</dbReference>
<evidence type="ECO:0000313" key="10">
    <source>
        <dbReference type="EMBL" id="MFA1609493.1"/>
    </source>
</evidence>
<dbReference type="SUPFAM" id="SSF47384">
    <property type="entry name" value="Homodimeric domain of signal transducing histidine kinase"/>
    <property type="match status" value="1"/>
</dbReference>
<dbReference type="EC" id="2.7.13.3" evidence="2"/>